<keyword evidence="1" id="KW-1133">Transmembrane helix</keyword>
<organism evidence="2 3">
    <name type="scientific">Persephonella hydrogeniphila</name>
    <dbReference type="NCBI Taxonomy" id="198703"/>
    <lineage>
        <taxon>Bacteria</taxon>
        <taxon>Pseudomonadati</taxon>
        <taxon>Aquificota</taxon>
        <taxon>Aquificia</taxon>
        <taxon>Aquificales</taxon>
        <taxon>Hydrogenothermaceae</taxon>
        <taxon>Persephonella</taxon>
    </lineage>
</organism>
<name>A0A285N2I8_9AQUI</name>
<evidence type="ECO:0000256" key="1">
    <source>
        <dbReference type="SAM" id="Phobius"/>
    </source>
</evidence>
<dbReference type="AlphaFoldDB" id="A0A285N2I8"/>
<dbReference type="EMBL" id="OBEI01000001">
    <property type="protein sequence ID" value="SNZ03649.1"/>
    <property type="molecule type" value="Genomic_DNA"/>
</dbReference>
<evidence type="ECO:0000313" key="2">
    <source>
        <dbReference type="EMBL" id="SNZ03649.1"/>
    </source>
</evidence>
<evidence type="ECO:0000313" key="3">
    <source>
        <dbReference type="Proteomes" id="UP000219036"/>
    </source>
</evidence>
<accession>A0A285N2I8</accession>
<gene>
    <name evidence="2" type="ORF">SAMN06265182_0433</name>
</gene>
<protein>
    <submittedName>
        <fullName evidence="2">Uncharacterized protein</fullName>
    </submittedName>
</protein>
<reference evidence="3" key="1">
    <citation type="submission" date="2017-09" db="EMBL/GenBank/DDBJ databases">
        <authorList>
            <person name="Varghese N."/>
            <person name="Submissions S."/>
        </authorList>
    </citation>
    <scope>NUCLEOTIDE SEQUENCE [LARGE SCALE GENOMIC DNA]</scope>
    <source>
        <strain evidence="3">DSM 15103</strain>
    </source>
</reference>
<sequence>MILRKLEDKLEWLLFLMLVLAFGLIFLIDRIIIPEISAPQVSLIINF</sequence>
<keyword evidence="3" id="KW-1185">Reference proteome</keyword>
<keyword evidence="1" id="KW-0812">Transmembrane</keyword>
<dbReference type="Proteomes" id="UP000219036">
    <property type="component" value="Unassembled WGS sequence"/>
</dbReference>
<keyword evidence="1" id="KW-0472">Membrane</keyword>
<proteinExistence type="predicted"/>
<feature type="transmembrane region" description="Helical" evidence="1">
    <location>
        <begin position="12"/>
        <end position="33"/>
    </location>
</feature>